<protein>
    <submittedName>
        <fullName evidence="1">Uncharacterized protein</fullName>
    </submittedName>
</protein>
<name>A0A449IEC1_PSEFR</name>
<reference evidence="1 2" key="1">
    <citation type="submission" date="2019-02" db="EMBL/GenBank/DDBJ databases">
        <authorList>
            <consortium name="Pathogen Informatics"/>
        </authorList>
    </citation>
    <scope>NUCLEOTIDE SEQUENCE [LARGE SCALE GENOMIC DNA]</scope>
    <source>
        <strain evidence="1 2">3012STDY7103891</strain>
    </source>
</reference>
<sequence length="69" mass="7959">MDDESLPMLDPQLEGIQWPVDFSGQQLFIQGDDWQYNAMLNWSHFRTDLYAFAYKDAADGLVDGKSENL</sequence>
<dbReference type="RefSeq" id="WP_133143802.1">
    <property type="nucleotide sequence ID" value="NZ_CAACYJ010000002.1"/>
</dbReference>
<dbReference type="EMBL" id="CAACYJ010000002">
    <property type="protein sequence ID" value="VFB17837.1"/>
    <property type="molecule type" value="Genomic_DNA"/>
</dbReference>
<dbReference type="Proteomes" id="UP000330809">
    <property type="component" value="Unassembled WGS sequence"/>
</dbReference>
<dbReference type="AlphaFoldDB" id="A0A449IEC1"/>
<evidence type="ECO:0000313" key="1">
    <source>
        <dbReference type="EMBL" id="VFB17837.1"/>
    </source>
</evidence>
<organism evidence="1 2">
    <name type="scientific">Pseudomonas fragi</name>
    <dbReference type="NCBI Taxonomy" id="296"/>
    <lineage>
        <taxon>Bacteria</taxon>
        <taxon>Pseudomonadati</taxon>
        <taxon>Pseudomonadota</taxon>
        <taxon>Gammaproteobacteria</taxon>
        <taxon>Pseudomonadales</taxon>
        <taxon>Pseudomonadaceae</taxon>
        <taxon>Pseudomonas</taxon>
    </lineage>
</organism>
<accession>A0A449IEC1</accession>
<proteinExistence type="predicted"/>
<evidence type="ECO:0000313" key="2">
    <source>
        <dbReference type="Proteomes" id="UP000330809"/>
    </source>
</evidence>
<gene>
    <name evidence="1" type="ORF">NCTC10754_00357</name>
</gene>